<feature type="compositionally biased region" description="Basic residues" evidence="1">
    <location>
        <begin position="577"/>
        <end position="589"/>
    </location>
</feature>
<sequence length="1452" mass="155762">MMVTRLFASKNSSSQSSRKNSAPNDPPPPPPPASNKPTKTTFFSSIGKPPRKRPTNLPLSQPKAGQQHPPQSYRSQYSSKTPPASTFRAPGHLRPSHTDCGHASASASSCGGRLPIQQQACAQPRPTHLPSTYLSFADSDSNSSYLDLIRARSDESLLWTAEQEASALVAELRASLNCNSVSSDNNLNSLGKQGNFAIGKETNHKLNPYQLRPERTDDSDDVGSGGLVDGGKHHDQVQYIYSSSNDALGSADSNPFQRSFSVQKRNSDARLAAQKLNHLPPPRSLSFTDLQSAVELLPLNRPDHCRLLPDKDEESAMGVSCSGSLSCCHTAAGPGTHRDLLCESPLRNFGGSWKSLLRVGAMSGRTAAKPPGAGIKKVAPPTVPGHHLQHASHLQHHSSSSDPTTPSLTPTHGPAAPTLIIPSPQSNLPSLTPDTPTSSTSGGSSAGNNYRHSGCSFHSSSTSSSGVYTDQRASFSSSVSSSEDAVSTNSSNPPPSPCSPSSGTSSIEGRSTSARLGPNTGSCSAASPAHYMSSMQQQNAGQFTFPVPPSNGGQSPAAPQFAHLLCKSQGPNSPHHQNSHHHQHQHSGSHAHQQISVEDQGIDVQSPARSSSPGSGSGSSSTGSTASTSCCRNSTTSLDSGRASTSTHHHHHHPHQQHRLSGQSYDSGSGNGNCLRRSCHSSSSSIGSIDSPVLNVNDLLNNGVRDSEVLRAWLSELHLEEHTDKFIIAGYDLPTISRVTPEDLNAIGITKPAHRKKLKAEISKLNIRDGLPDYIPATLEEWLAVLKLSEYNATLQRQGYRTPVQMLQVMWEDLEEMGITRLGHQKKVMLAIKRINDIKSGKKFSSNQSPLQQLPPQEIVLINRAEGGADNCYSPIGDMRTFSGQASYSARGPAEPYNHQRSGSGASTSSATNYNSSGAQFSPCVYRSYSVGATSAITQQHHDTINASPLHRQLPRQQSLHATQLAPGSGSTRPPSVQYRPDVVAVQVNPQVRRSKDGIFEEPIYSTFHPENNRLSQYHQQFTQLPNSCDQFSSLPSRPNLPPMTSSFPPRSLDDGDITPTNEMVMYEGGGGTLPRQRCSNNKVRPVAKVTAKTRVDVHQEMSYESDSSHYCAMEDGNQQVKSDPLKPGINLNNLDKVNNVYNIMHAHSTNNTPQGTPKKLPPPPPRRSNSVSEANKQDSVQSTFAKGVSSQQNSNIDASGCSKMGPPLNSNVLNSRDGFLRRSFNYGYMGVKNNLQPDISSDLPPPPPAPHDVGNHQFIHHHHSHRRSQDQMMVTPEEPADDAPPSGVDSSAPAPLSRELSNNSSTHASGSATSTEHEDNAVSRPRRNDSTVSNCSMKSTSSTDSSDSIPFANDNAGTIKQRYNAAPPLGVPGHHVITPHLLPGLASPVPSPSTLRRVGNPHRASMHKNSPARSAVKTTEEGNVDVLNDIGNMLANLTDELDAMLEQEMAA</sequence>
<dbReference type="Pfam" id="PF00536">
    <property type="entry name" value="SAM_1"/>
    <property type="match status" value="2"/>
</dbReference>
<feature type="compositionally biased region" description="Low complexity" evidence="1">
    <location>
        <begin position="397"/>
        <end position="412"/>
    </location>
</feature>
<name>A0A8B7NNW0_HYAAZ</name>
<feature type="compositionally biased region" description="Low complexity" evidence="1">
    <location>
        <begin position="9"/>
        <end position="23"/>
    </location>
</feature>
<dbReference type="RefSeq" id="XP_018015355.1">
    <property type="nucleotide sequence ID" value="XM_018159866.2"/>
</dbReference>
<feature type="compositionally biased region" description="Low complexity" evidence="1">
    <location>
        <begin position="479"/>
        <end position="491"/>
    </location>
</feature>
<dbReference type="GO" id="GO:0005925">
    <property type="term" value="C:focal adhesion"/>
    <property type="evidence" value="ECO:0007669"/>
    <property type="project" value="TreeGrafter"/>
</dbReference>
<feature type="compositionally biased region" description="Basic and acidic residues" evidence="1">
    <location>
        <begin position="1316"/>
        <end position="1330"/>
    </location>
</feature>
<feature type="compositionally biased region" description="Low complexity" evidence="1">
    <location>
        <begin position="1302"/>
        <end position="1315"/>
    </location>
</feature>
<evidence type="ECO:0000259" key="2">
    <source>
        <dbReference type="PROSITE" id="PS50105"/>
    </source>
</evidence>
<dbReference type="CDD" id="cd09498">
    <property type="entry name" value="SAM_caskin1_2_repeat2"/>
    <property type="match status" value="1"/>
</dbReference>
<feature type="compositionally biased region" description="Polar residues" evidence="1">
    <location>
        <begin position="1147"/>
        <end position="1156"/>
    </location>
</feature>
<feature type="compositionally biased region" description="Polar residues" evidence="1">
    <location>
        <begin position="68"/>
        <end position="84"/>
    </location>
</feature>
<feature type="compositionally biased region" description="Low complexity" evidence="1">
    <location>
        <begin position="1331"/>
        <end position="1349"/>
    </location>
</feature>
<evidence type="ECO:0000256" key="1">
    <source>
        <dbReference type="SAM" id="MobiDB-lite"/>
    </source>
</evidence>
<feature type="region of interest" description="Disordered" evidence="1">
    <location>
        <begin position="479"/>
        <end position="671"/>
    </location>
</feature>
<evidence type="ECO:0000313" key="3">
    <source>
        <dbReference type="Proteomes" id="UP000694843"/>
    </source>
</evidence>
<dbReference type="KEGG" id="hazt:108672229"/>
<feature type="region of interest" description="Disordered" evidence="1">
    <location>
        <begin position="1238"/>
        <end position="1355"/>
    </location>
</feature>
<accession>A0A8B7NNW0</accession>
<dbReference type="GO" id="GO:0007185">
    <property type="term" value="P:cell surface receptor protein tyrosine phosphatase signaling pathway"/>
    <property type="evidence" value="ECO:0007669"/>
    <property type="project" value="TreeGrafter"/>
</dbReference>
<organism evidence="3 4">
    <name type="scientific">Hyalella azteca</name>
    <name type="common">Amphipod</name>
    <dbReference type="NCBI Taxonomy" id="294128"/>
    <lineage>
        <taxon>Eukaryota</taxon>
        <taxon>Metazoa</taxon>
        <taxon>Ecdysozoa</taxon>
        <taxon>Arthropoda</taxon>
        <taxon>Crustacea</taxon>
        <taxon>Multicrustacea</taxon>
        <taxon>Malacostraca</taxon>
        <taxon>Eumalacostraca</taxon>
        <taxon>Peracarida</taxon>
        <taxon>Amphipoda</taxon>
        <taxon>Senticaudata</taxon>
        <taxon>Talitrida</taxon>
        <taxon>Talitroidea</taxon>
        <taxon>Hyalellidae</taxon>
        <taxon>Hyalella</taxon>
    </lineage>
</organism>
<feature type="region of interest" description="Disordered" evidence="1">
    <location>
        <begin position="884"/>
        <end position="914"/>
    </location>
</feature>
<feature type="region of interest" description="Disordered" evidence="1">
    <location>
        <begin position="1147"/>
        <end position="1210"/>
    </location>
</feature>
<dbReference type="CDD" id="cd09497">
    <property type="entry name" value="SAM_caskin1_2_repeat1"/>
    <property type="match status" value="1"/>
</dbReference>
<dbReference type="PANTHER" id="PTHR24155">
    <property type="entry name" value="OSTEOCLAST-STIMULATING FACTOR 1"/>
    <property type="match status" value="1"/>
</dbReference>
<feature type="compositionally biased region" description="Pro residues" evidence="1">
    <location>
        <begin position="24"/>
        <end position="34"/>
    </location>
</feature>
<feature type="compositionally biased region" description="Polar residues" evidence="1">
    <location>
        <begin position="533"/>
        <end position="542"/>
    </location>
</feature>
<dbReference type="Gene3D" id="1.10.150.50">
    <property type="entry name" value="Transcription Factor, Ets-1"/>
    <property type="match status" value="2"/>
</dbReference>
<dbReference type="InterPro" id="IPR001660">
    <property type="entry name" value="SAM"/>
</dbReference>
<dbReference type="GO" id="GO:0030424">
    <property type="term" value="C:axon"/>
    <property type="evidence" value="ECO:0007669"/>
    <property type="project" value="TreeGrafter"/>
</dbReference>
<feature type="region of interest" description="Disordered" evidence="1">
    <location>
        <begin position="1"/>
        <end position="100"/>
    </location>
</feature>
<protein>
    <submittedName>
        <fullName evidence="4">Uncharacterized protein LOC108672229 isoform X1</fullName>
    </submittedName>
</protein>
<reference evidence="4" key="1">
    <citation type="submission" date="2025-08" db="UniProtKB">
        <authorList>
            <consortium name="RefSeq"/>
        </authorList>
    </citation>
    <scope>IDENTIFICATION</scope>
    <source>
        <tissue evidence="4">Whole organism</tissue>
    </source>
</reference>
<dbReference type="PROSITE" id="PS50105">
    <property type="entry name" value="SAM_DOMAIN"/>
    <property type="match status" value="2"/>
</dbReference>
<feature type="region of interest" description="Disordered" evidence="1">
    <location>
        <begin position="364"/>
        <end position="450"/>
    </location>
</feature>
<dbReference type="FunFam" id="1.10.150.50:FF:000028">
    <property type="entry name" value="caskin-2 isoform X2"/>
    <property type="match status" value="1"/>
</dbReference>
<feature type="compositionally biased region" description="Polar residues" evidence="1">
    <location>
        <begin position="659"/>
        <end position="668"/>
    </location>
</feature>
<dbReference type="InterPro" id="IPR035498">
    <property type="entry name" value="Caskin1/2_SAM_2"/>
</dbReference>
<proteinExistence type="predicted"/>
<feature type="compositionally biased region" description="Low complexity" evidence="1">
    <location>
        <begin position="499"/>
        <end position="513"/>
    </location>
</feature>
<gene>
    <name evidence="4" type="primary">LOC108672229</name>
</gene>
<feature type="compositionally biased region" description="Polar residues" evidence="1">
    <location>
        <begin position="1168"/>
        <end position="1198"/>
    </location>
</feature>
<evidence type="ECO:0000313" key="4">
    <source>
        <dbReference type="RefSeq" id="XP_018015355.1"/>
    </source>
</evidence>
<feature type="compositionally biased region" description="Low complexity" evidence="1">
    <location>
        <begin position="606"/>
        <end position="632"/>
    </location>
</feature>
<feature type="compositionally biased region" description="Polar residues" evidence="1">
    <location>
        <begin position="633"/>
        <end position="646"/>
    </location>
</feature>
<feature type="compositionally biased region" description="Basic residues" evidence="1">
    <location>
        <begin position="387"/>
        <end position="396"/>
    </location>
</feature>
<dbReference type="InterPro" id="IPR013761">
    <property type="entry name" value="SAM/pointed_sf"/>
</dbReference>
<feature type="domain" description="SAM" evidence="2">
    <location>
        <begin position="705"/>
        <end position="768"/>
    </location>
</feature>
<dbReference type="Proteomes" id="UP000694843">
    <property type="component" value="Unplaced"/>
</dbReference>
<keyword evidence="3" id="KW-1185">Reference proteome</keyword>
<dbReference type="GO" id="GO:0007409">
    <property type="term" value="P:axonogenesis"/>
    <property type="evidence" value="ECO:0007669"/>
    <property type="project" value="TreeGrafter"/>
</dbReference>
<dbReference type="SUPFAM" id="SSF47769">
    <property type="entry name" value="SAM/Pointed domain"/>
    <property type="match status" value="2"/>
</dbReference>
<feature type="compositionally biased region" description="Low complexity" evidence="1">
    <location>
        <begin position="902"/>
        <end position="914"/>
    </location>
</feature>
<feature type="compositionally biased region" description="Basic residues" evidence="1">
    <location>
        <begin position="647"/>
        <end position="658"/>
    </location>
</feature>
<feature type="compositionally biased region" description="Low complexity" evidence="1">
    <location>
        <begin position="426"/>
        <end position="450"/>
    </location>
</feature>
<feature type="domain" description="SAM" evidence="2">
    <location>
        <begin position="774"/>
        <end position="838"/>
    </location>
</feature>
<dbReference type="GO" id="GO:0035591">
    <property type="term" value="F:signaling adaptor activity"/>
    <property type="evidence" value="ECO:0007669"/>
    <property type="project" value="TreeGrafter"/>
</dbReference>
<dbReference type="InterPro" id="IPR035497">
    <property type="entry name" value="Caskin1/2_SAM_1"/>
</dbReference>
<dbReference type="GeneID" id="108672229"/>
<feature type="region of interest" description="Disordered" evidence="1">
    <location>
        <begin position="1400"/>
        <end position="1419"/>
    </location>
</feature>
<dbReference type="PANTHER" id="PTHR24155:SF11">
    <property type="entry name" value="CASKIN, ISOFORM B"/>
    <property type="match status" value="1"/>
</dbReference>
<dbReference type="OrthoDB" id="5314041at2759"/>
<dbReference type="GO" id="GO:0019903">
    <property type="term" value="F:protein phosphatase binding"/>
    <property type="evidence" value="ECO:0007669"/>
    <property type="project" value="TreeGrafter"/>
</dbReference>
<dbReference type="SMART" id="SM00454">
    <property type="entry name" value="SAM"/>
    <property type="match status" value="2"/>
</dbReference>